<evidence type="ECO:0000259" key="1">
    <source>
        <dbReference type="Pfam" id="PF10551"/>
    </source>
</evidence>
<protein>
    <submittedName>
        <fullName evidence="2">MULE domain-containing protein</fullName>
    </submittedName>
</protein>
<proteinExistence type="predicted"/>
<name>A0A8R1I7M4_CAEJA</name>
<dbReference type="AlphaFoldDB" id="A0A8R1I7M4"/>
<accession>A0A8R1I7M4</accession>
<evidence type="ECO:0000313" key="3">
    <source>
        <dbReference type="Proteomes" id="UP000005237"/>
    </source>
</evidence>
<keyword evidence="3" id="KW-1185">Reference proteome</keyword>
<organism evidence="2 3">
    <name type="scientific">Caenorhabditis japonica</name>
    <dbReference type="NCBI Taxonomy" id="281687"/>
    <lineage>
        <taxon>Eukaryota</taxon>
        <taxon>Metazoa</taxon>
        <taxon>Ecdysozoa</taxon>
        <taxon>Nematoda</taxon>
        <taxon>Chromadorea</taxon>
        <taxon>Rhabditida</taxon>
        <taxon>Rhabditina</taxon>
        <taxon>Rhabditomorpha</taxon>
        <taxon>Rhabditoidea</taxon>
        <taxon>Rhabditidae</taxon>
        <taxon>Peloderinae</taxon>
        <taxon>Caenorhabditis</taxon>
    </lineage>
</organism>
<reference evidence="2" key="2">
    <citation type="submission" date="2022-06" db="UniProtKB">
        <authorList>
            <consortium name="EnsemblMetazoa"/>
        </authorList>
    </citation>
    <scope>IDENTIFICATION</scope>
    <source>
        <strain evidence="2">DF5081</strain>
    </source>
</reference>
<evidence type="ECO:0000313" key="2">
    <source>
        <dbReference type="EnsemblMetazoa" id="CJA23934c.1"/>
    </source>
</evidence>
<reference evidence="3" key="1">
    <citation type="submission" date="2010-08" db="EMBL/GenBank/DDBJ databases">
        <authorList>
            <consortium name="Caenorhabditis japonica Sequencing Consortium"/>
            <person name="Wilson R.K."/>
        </authorList>
    </citation>
    <scope>NUCLEOTIDE SEQUENCE [LARGE SCALE GENOMIC DNA]</scope>
    <source>
        <strain evidence="3">DF5081</strain>
    </source>
</reference>
<feature type="domain" description="MULE transposase" evidence="1">
    <location>
        <begin position="13"/>
        <end position="87"/>
    </location>
</feature>
<dbReference type="EnsemblMetazoa" id="CJA23934c.1">
    <property type="protein sequence ID" value="CJA23934c.1"/>
    <property type="gene ID" value="WBGene00179506"/>
</dbReference>
<dbReference type="Pfam" id="PF10551">
    <property type="entry name" value="MULE"/>
    <property type="match status" value="1"/>
</dbReference>
<dbReference type="Proteomes" id="UP000005237">
    <property type="component" value="Unassembled WGS sequence"/>
</dbReference>
<sequence length="171" mass="19330">MLLAVDETSVLRMIVDGQDRGIPAGFLLSSSCTTEDVTKFFEVVKQQIPEFNPQFLMSDMADAFWKGFKKVFPNSQTKRLWCHWHILRAMLSKAEEVLGKVTDATKTPEAGLPQASSEAYRKSPVKGVRTIDHPLNKTASHHSATNSMSGLFQEEGYKREQNGWRRVNKDI</sequence>
<dbReference type="InterPro" id="IPR018289">
    <property type="entry name" value="MULE_transposase_dom"/>
</dbReference>